<organism evidence="1 2">
    <name type="scientific">Glutamicibacter mishrai</name>
    <dbReference type="NCBI Taxonomy" id="1775880"/>
    <lineage>
        <taxon>Bacteria</taxon>
        <taxon>Bacillati</taxon>
        <taxon>Actinomycetota</taxon>
        <taxon>Actinomycetes</taxon>
        <taxon>Micrococcales</taxon>
        <taxon>Micrococcaceae</taxon>
        <taxon>Glutamicibacter</taxon>
    </lineage>
</organism>
<name>A0A6H0SNA7_9MICC</name>
<dbReference type="Proteomes" id="UP000502331">
    <property type="component" value="Chromosome"/>
</dbReference>
<sequence>MQHEIELASFGGFLQYQPLGLRMMLRAELVEATSVRSAVQSESERFFRPEIELGETTNLKWLPGKGWISYNLR</sequence>
<keyword evidence="2" id="KW-1185">Reference proteome</keyword>
<protein>
    <submittedName>
        <fullName evidence="1">Uncharacterized protein</fullName>
    </submittedName>
</protein>
<evidence type="ECO:0000313" key="2">
    <source>
        <dbReference type="Proteomes" id="UP000502331"/>
    </source>
</evidence>
<dbReference type="RefSeq" id="WP_172512453.1">
    <property type="nucleotide sequence ID" value="NZ_CP032549.1"/>
</dbReference>
<proteinExistence type="predicted"/>
<reference evidence="1 2" key="1">
    <citation type="submission" date="2018-09" db="EMBL/GenBank/DDBJ databases">
        <title>Glutamicibacter mishrai S5-52T (LMG 29155T = KCTC 39846T).</title>
        <authorList>
            <person name="Das S.K."/>
        </authorList>
    </citation>
    <scope>NUCLEOTIDE SEQUENCE [LARGE SCALE GENOMIC DNA]</scope>
    <source>
        <strain evidence="1 2">S5-52</strain>
    </source>
</reference>
<accession>A0A6H0SNA7</accession>
<dbReference type="AlphaFoldDB" id="A0A6H0SNA7"/>
<dbReference type="EMBL" id="CP032549">
    <property type="protein sequence ID" value="QIV87919.1"/>
    <property type="molecule type" value="Genomic_DNA"/>
</dbReference>
<evidence type="ECO:0000313" key="1">
    <source>
        <dbReference type="EMBL" id="QIV87919.1"/>
    </source>
</evidence>
<gene>
    <name evidence="1" type="ORF">D3791_12860</name>
</gene>